<evidence type="ECO:0000313" key="1">
    <source>
        <dbReference type="EMBL" id="RLL93608.1"/>
    </source>
</evidence>
<keyword evidence="2" id="KW-1185">Reference proteome</keyword>
<reference evidence="1 2" key="1">
    <citation type="submission" date="2018-08" db="EMBL/GenBank/DDBJ databases">
        <title>Draft genome sequences of two Aspergillus turcosus clinical strains isolated from bronchoalveolar lavage fluid: one azole-susceptible and the other azole-resistant.</title>
        <authorList>
            <person name="Parent-Michaud M."/>
            <person name="Dufresne P.J."/>
            <person name="Fournier E."/>
            <person name="Martineau C."/>
            <person name="Moreira S."/>
            <person name="Perkins V."/>
            <person name="De Repentigny L."/>
            <person name="Dufresne S.F."/>
        </authorList>
    </citation>
    <scope>NUCLEOTIDE SEQUENCE [LARGE SCALE GENOMIC DNA]</scope>
    <source>
        <strain evidence="1">HMR AF 1038</strain>
    </source>
</reference>
<evidence type="ECO:0000313" key="2">
    <source>
        <dbReference type="Proteomes" id="UP000215289"/>
    </source>
</evidence>
<protein>
    <submittedName>
        <fullName evidence="1">Uncharacterized protein</fullName>
    </submittedName>
</protein>
<accession>A0A229WWL5</accession>
<gene>
    <name evidence="1" type="ORF">CFD26_101657</name>
</gene>
<dbReference type="OrthoDB" id="4503510at2759"/>
<dbReference type="AlphaFoldDB" id="A0A229WWL5"/>
<organism evidence="1 2">
    <name type="scientific">Aspergillus turcosus</name>
    <dbReference type="NCBI Taxonomy" id="1245748"/>
    <lineage>
        <taxon>Eukaryota</taxon>
        <taxon>Fungi</taxon>
        <taxon>Dikarya</taxon>
        <taxon>Ascomycota</taxon>
        <taxon>Pezizomycotina</taxon>
        <taxon>Eurotiomycetes</taxon>
        <taxon>Eurotiomycetidae</taxon>
        <taxon>Eurotiales</taxon>
        <taxon>Aspergillaceae</taxon>
        <taxon>Aspergillus</taxon>
        <taxon>Aspergillus subgen. Fumigati</taxon>
    </lineage>
</organism>
<sequence length="106" mass="11840">MQDSSNSTHNRAWIKIAKQLIAEGVRAEKEDQDLINTALACKAAIDKKVIELTSAVHGLESALKSREMLSTSVIRMVDKLIEAHKDDADGVQEIIKYMQETIDKMD</sequence>
<proteinExistence type="predicted"/>
<dbReference type="Proteomes" id="UP000215289">
    <property type="component" value="Unassembled WGS sequence"/>
</dbReference>
<dbReference type="EMBL" id="NIDN02000286">
    <property type="protein sequence ID" value="RLL93608.1"/>
    <property type="molecule type" value="Genomic_DNA"/>
</dbReference>
<comment type="caution">
    <text evidence="1">The sequence shown here is derived from an EMBL/GenBank/DDBJ whole genome shotgun (WGS) entry which is preliminary data.</text>
</comment>
<name>A0A229WWL5_9EURO</name>